<evidence type="ECO:0000256" key="1">
    <source>
        <dbReference type="ARBA" id="ARBA00006640"/>
    </source>
</evidence>
<dbReference type="Pfam" id="PF01165">
    <property type="entry name" value="Ribosomal_S21"/>
    <property type="match status" value="1"/>
</dbReference>
<gene>
    <name evidence="5" type="ORF">C8A00DRAFT_35165</name>
</gene>
<dbReference type="GO" id="GO:0005763">
    <property type="term" value="C:mitochondrial small ribosomal subunit"/>
    <property type="evidence" value="ECO:0007669"/>
    <property type="project" value="TreeGrafter"/>
</dbReference>
<evidence type="ECO:0000313" key="5">
    <source>
        <dbReference type="EMBL" id="KAK4152141.1"/>
    </source>
</evidence>
<dbReference type="Proteomes" id="UP001302745">
    <property type="component" value="Unassembled WGS sequence"/>
</dbReference>
<evidence type="ECO:0000256" key="3">
    <source>
        <dbReference type="ARBA" id="ARBA00023274"/>
    </source>
</evidence>
<keyword evidence="6" id="KW-1185">Reference proteome</keyword>
<dbReference type="GO" id="GO:0070124">
    <property type="term" value="P:mitochondrial translational initiation"/>
    <property type="evidence" value="ECO:0007669"/>
    <property type="project" value="TreeGrafter"/>
</dbReference>
<accession>A0AAN6VJT1</accession>
<feature type="compositionally biased region" description="Polar residues" evidence="4">
    <location>
        <begin position="103"/>
        <end position="123"/>
    </location>
</feature>
<evidence type="ECO:0000313" key="6">
    <source>
        <dbReference type="Proteomes" id="UP001302745"/>
    </source>
</evidence>
<dbReference type="PANTHER" id="PTHR41237">
    <property type="entry name" value="37S RIBOSOMAL PROTEIN MRP21, MITOCHONDRIAL"/>
    <property type="match status" value="1"/>
</dbReference>
<dbReference type="InterPro" id="IPR052837">
    <property type="entry name" value="Mitoribosomal_bS21"/>
</dbReference>
<sequence length="272" mass="29510">MEFRQVVHTVCRSAAAATRPSLASTRPSPAGMLFLQHHRFTTDSKKQLEAAAAASSAAAAQPQSPPPVRSGQARVAQLRASLAQSHMQSSTPPRPPPFRSSDAFGNTENKGRSPSWTTPQGQPSRIGGSSTTTTTLTGKAPSSGNGGGGGGLFNLDSQINADMQRSTGLSTWVETDFFANNQYTAVEPELRLRPSTGRTVHVKGNVDLARGFSLLQRSVTQNGLRRAVRLARSYERPALKRKRQKRERWANRFKNGFRATIARAMELKAQGW</sequence>
<proteinExistence type="inferred from homology"/>
<keyword evidence="2" id="KW-0689">Ribosomal protein</keyword>
<dbReference type="InterPro" id="IPR001911">
    <property type="entry name" value="Ribosomal_bS21"/>
</dbReference>
<evidence type="ECO:0000256" key="2">
    <source>
        <dbReference type="ARBA" id="ARBA00022980"/>
    </source>
</evidence>
<comment type="caution">
    <text evidence="5">The sequence shown here is derived from an EMBL/GenBank/DDBJ whole genome shotgun (WGS) entry which is preliminary data.</text>
</comment>
<protein>
    <recommendedName>
        <fullName evidence="7">Ribosomal protein S21</fullName>
    </recommendedName>
</protein>
<dbReference type="PANTHER" id="PTHR41237:SF1">
    <property type="entry name" value="SMALL RIBOSOMAL SUBUNIT PROTEIN BS21M"/>
    <property type="match status" value="1"/>
</dbReference>
<dbReference type="AlphaFoldDB" id="A0AAN6VJT1"/>
<dbReference type="GO" id="GO:0003735">
    <property type="term" value="F:structural constituent of ribosome"/>
    <property type="evidence" value="ECO:0007669"/>
    <property type="project" value="InterPro"/>
</dbReference>
<reference evidence="5" key="2">
    <citation type="submission" date="2023-05" db="EMBL/GenBank/DDBJ databases">
        <authorList>
            <consortium name="Lawrence Berkeley National Laboratory"/>
            <person name="Steindorff A."/>
            <person name="Hensen N."/>
            <person name="Bonometti L."/>
            <person name="Westerberg I."/>
            <person name="Brannstrom I.O."/>
            <person name="Guillou S."/>
            <person name="Cros-Aarteil S."/>
            <person name="Calhoun S."/>
            <person name="Haridas S."/>
            <person name="Kuo A."/>
            <person name="Mondo S."/>
            <person name="Pangilinan J."/>
            <person name="Riley R."/>
            <person name="Labutti K."/>
            <person name="Andreopoulos B."/>
            <person name="Lipzen A."/>
            <person name="Chen C."/>
            <person name="Yanf M."/>
            <person name="Daum C."/>
            <person name="Ng V."/>
            <person name="Clum A."/>
            <person name="Ohm R."/>
            <person name="Martin F."/>
            <person name="Silar P."/>
            <person name="Natvig D."/>
            <person name="Lalanne C."/>
            <person name="Gautier V."/>
            <person name="Ament-Velasquez S.L."/>
            <person name="Kruys A."/>
            <person name="Hutchinson M.I."/>
            <person name="Powell A.J."/>
            <person name="Barry K."/>
            <person name="Miller A.N."/>
            <person name="Grigoriev I.V."/>
            <person name="Debuchy R."/>
            <person name="Gladieux P."/>
            <person name="Thoren M.H."/>
            <person name="Johannesson H."/>
        </authorList>
    </citation>
    <scope>NUCLEOTIDE SEQUENCE</scope>
    <source>
        <strain evidence="5">CBS 538.74</strain>
    </source>
</reference>
<keyword evidence="3" id="KW-0687">Ribonucleoprotein</keyword>
<dbReference type="EMBL" id="MU856985">
    <property type="protein sequence ID" value="KAK4152141.1"/>
    <property type="molecule type" value="Genomic_DNA"/>
</dbReference>
<feature type="compositionally biased region" description="Low complexity" evidence="4">
    <location>
        <begin position="127"/>
        <end position="138"/>
    </location>
</feature>
<reference evidence="5" key="1">
    <citation type="journal article" date="2023" name="Mol. Phylogenet. Evol.">
        <title>Genome-scale phylogeny and comparative genomics of the fungal order Sordariales.</title>
        <authorList>
            <person name="Hensen N."/>
            <person name="Bonometti L."/>
            <person name="Westerberg I."/>
            <person name="Brannstrom I.O."/>
            <person name="Guillou S."/>
            <person name="Cros-Aarteil S."/>
            <person name="Calhoun S."/>
            <person name="Haridas S."/>
            <person name="Kuo A."/>
            <person name="Mondo S."/>
            <person name="Pangilinan J."/>
            <person name="Riley R."/>
            <person name="LaButti K."/>
            <person name="Andreopoulos B."/>
            <person name="Lipzen A."/>
            <person name="Chen C."/>
            <person name="Yan M."/>
            <person name="Daum C."/>
            <person name="Ng V."/>
            <person name="Clum A."/>
            <person name="Steindorff A."/>
            <person name="Ohm R.A."/>
            <person name="Martin F."/>
            <person name="Silar P."/>
            <person name="Natvig D.O."/>
            <person name="Lalanne C."/>
            <person name="Gautier V."/>
            <person name="Ament-Velasquez S.L."/>
            <person name="Kruys A."/>
            <person name="Hutchinson M.I."/>
            <person name="Powell A.J."/>
            <person name="Barry K."/>
            <person name="Miller A.N."/>
            <person name="Grigoriev I.V."/>
            <person name="Debuchy R."/>
            <person name="Gladieux P."/>
            <person name="Hiltunen Thoren M."/>
            <person name="Johannesson H."/>
        </authorList>
    </citation>
    <scope>NUCLEOTIDE SEQUENCE</scope>
    <source>
        <strain evidence="5">CBS 538.74</strain>
    </source>
</reference>
<feature type="region of interest" description="Disordered" evidence="4">
    <location>
        <begin position="49"/>
        <end position="153"/>
    </location>
</feature>
<name>A0AAN6VJT1_9PEZI</name>
<feature type="compositionally biased region" description="Low complexity" evidence="4">
    <location>
        <begin position="50"/>
        <end position="62"/>
    </location>
</feature>
<evidence type="ECO:0008006" key="7">
    <source>
        <dbReference type="Google" id="ProtNLM"/>
    </source>
</evidence>
<organism evidence="5 6">
    <name type="scientific">Chaetomidium leptoderma</name>
    <dbReference type="NCBI Taxonomy" id="669021"/>
    <lineage>
        <taxon>Eukaryota</taxon>
        <taxon>Fungi</taxon>
        <taxon>Dikarya</taxon>
        <taxon>Ascomycota</taxon>
        <taxon>Pezizomycotina</taxon>
        <taxon>Sordariomycetes</taxon>
        <taxon>Sordariomycetidae</taxon>
        <taxon>Sordariales</taxon>
        <taxon>Chaetomiaceae</taxon>
        <taxon>Chaetomidium</taxon>
    </lineage>
</organism>
<comment type="similarity">
    <text evidence="1">Belongs to the bacterial ribosomal protein bS21 family.</text>
</comment>
<evidence type="ECO:0000256" key="4">
    <source>
        <dbReference type="SAM" id="MobiDB-lite"/>
    </source>
</evidence>